<keyword evidence="1" id="KW-0812">Transmembrane</keyword>
<evidence type="ECO:0000256" key="1">
    <source>
        <dbReference type="SAM" id="Phobius"/>
    </source>
</evidence>
<keyword evidence="1" id="KW-0472">Membrane</keyword>
<dbReference type="AlphaFoldDB" id="A0AA49GFP5"/>
<dbReference type="EMBL" id="CP129970">
    <property type="protein sequence ID" value="WKK87142.2"/>
    <property type="molecule type" value="Genomic_DNA"/>
</dbReference>
<sequence>MHWKNRNTDKYILRVFKRVAFSLTFVILLLIAIFLIKGSISLISSSIIILSTFFLTSISWFKWAKYNIKSIEVGENEITIVFCQFDTRIETTCMVDEVLFEMRSRYKSKGYWAIFCNDNLILRQEASYWDSNLDLLELHEEFKKYLPDGNVVTI</sequence>
<feature type="transmembrane region" description="Helical" evidence="1">
    <location>
        <begin position="42"/>
        <end position="61"/>
    </location>
</feature>
<dbReference type="Proteomes" id="UP001244443">
    <property type="component" value="Chromosome"/>
</dbReference>
<evidence type="ECO:0000313" key="3">
    <source>
        <dbReference type="Proteomes" id="UP001244443"/>
    </source>
</evidence>
<gene>
    <name evidence="2" type="ORF">QYS48_10205</name>
</gene>
<accession>A0AA49GFP5</accession>
<name>A0AA49GFP5_9BACT</name>
<evidence type="ECO:0000313" key="2">
    <source>
        <dbReference type="EMBL" id="WKK87142.2"/>
    </source>
</evidence>
<feature type="transmembrane region" description="Helical" evidence="1">
    <location>
        <begin position="20"/>
        <end position="36"/>
    </location>
</feature>
<keyword evidence="3" id="KW-1185">Reference proteome</keyword>
<reference evidence="2" key="1">
    <citation type="submission" date="2023-08" db="EMBL/GenBank/DDBJ databases">
        <title>Comparative genomics and taxonomic characterization of three novel marine species of genus Marivirga.</title>
        <authorList>
            <person name="Muhammad N."/>
            <person name="Kim S.-G."/>
        </authorList>
    </citation>
    <scope>NUCLEOTIDE SEQUENCE [LARGE SCALE GENOMIC DNA]</scope>
    <source>
        <strain evidence="2">ABR2-2</strain>
    </source>
</reference>
<organism evidence="2 3">
    <name type="scientific">Marivirga arenosa</name>
    <dbReference type="NCBI Taxonomy" id="3059076"/>
    <lineage>
        <taxon>Bacteria</taxon>
        <taxon>Pseudomonadati</taxon>
        <taxon>Bacteroidota</taxon>
        <taxon>Cytophagia</taxon>
        <taxon>Cytophagales</taxon>
        <taxon>Marivirgaceae</taxon>
        <taxon>Marivirga</taxon>
    </lineage>
</organism>
<proteinExistence type="predicted"/>
<dbReference type="RefSeq" id="WP_308357628.1">
    <property type="nucleotide sequence ID" value="NZ_CP129970.2"/>
</dbReference>
<protein>
    <submittedName>
        <fullName evidence="2">Uncharacterized protein</fullName>
    </submittedName>
</protein>
<keyword evidence="1" id="KW-1133">Transmembrane helix</keyword>